<dbReference type="RefSeq" id="WP_055267484.1">
    <property type="nucleotide sequence ID" value="NZ_CABIXQ010000022.1"/>
</dbReference>
<dbReference type="EMBL" id="CYZX01000022">
    <property type="protein sequence ID" value="CUO98829.1"/>
    <property type="molecule type" value="Genomic_DNA"/>
</dbReference>
<organism evidence="2 3">
    <name type="scientific">Clostridium disporicum</name>
    <dbReference type="NCBI Taxonomy" id="84024"/>
    <lineage>
        <taxon>Bacteria</taxon>
        <taxon>Bacillati</taxon>
        <taxon>Bacillota</taxon>
        <taxon>Clostridia</taxon>
        <taxon>Eubacteriales</taxon>
        <taxon>Clostridiaceae</taxon>
        <taxon>Clostridium</taxon>
    </lineage>
</organism>
<feature type="domain" description="DUF1858" evidence="1">
    <location>
        <begin position="2"/>
        <end position="54"/>
    </location>
</feature>
<gene>
    <name evidence="2" type="ORF">ERS852471_02753</name>
</gene>
<dbReference type="AlphaFoldDB" id="A0A174JP56"/>
<evidence type="ECO:0000259" key="1">
    <source>
        <dbReference type="Pfam" id="PF08984"/>
    </source>
</evidence>
<dbReference type="InterPro" id="IPR023883">
    <property type="entry name" value="CHP03980_redox-disulphide"/>
</dbReference>
<dbReference type="InterPro" id="IPR015077">
    <property type="entry name" value="DUF1858"/>
</dbReference>
<dbReference type="NCBIfam" id="TIGR03980">
    <property type="entry name" value="prismane_assoc"/>
    <property type="match status" value="1"/>
</dbReference>
<evidence type="ECO:0000313" key="3">
    <source>
        <dbReference type="Proteomes" id="UP000095594"/>
    </source>
</evidence>
<sequence length="60" mass="6621">MIKKVDIIADVLKKNKNAEEILRSFGMGCLGCPSATMESLEDACEIHGIDIDEVLKKLNE</sequence>
<dbReference type="SUPFAM" id="SSF140683">
    <property type="entry name" value="SP0561-like"/>
    <property type="match status" value="1"/>
</dbReference>
<evidence type="ECO:0000313" key="2">
    <source>
        <dbReference type="EMBL" id="CUO98829.1"/>
    </source>
</evidence>
<dbReference type="OrthoDB" id="15017at2"/>
<accession>A0A174JP56</accession>
<dbReference type="Gene3D" id="1.10.3910.10">
    <property type="entry name" value="SP0561-like"/>
    <property type="match status" value="1"/>
</dbReference>
<dbReference type="InterPro" id="IPR038062">
    <property type="entry name" value="ScdA-like_N_sf"/>
</dbReference>
<protein>
    <submittedName>
        <fullName evidence="2">Hybrid cluster protein-associated redox disulfide domain-containing protein</fullName>
    </submittedName>
</protein>
<dbReference type="PANTHER" id="PTHR39341:SF1">
    <property type="entry name" value="DUF1858 DOMAIN-CONTAINING PROTEIN"/>
    <property type="match status" value="1"/>
</dbReference>
<reference evidence="2 3" key="1">
    <citation type="submission" date="2015-09" db="EMBL/GenBank/DDBJ databases">
        <authorList>
            <consortium name="Pathogen Informatics"/>
        </authorList>
    </citation>
    <scope>NUCLEOTIDE SEQUENCE [LARGE SCALE GENOMIC DNA]</scope>
    <source>
        <strain evidence="2 3">2789STDY5834856</strain>
    </source>
</reference>
<proteinExistence type="predicted"/>
<dbReference type="Proteomes" id="UP000095594">
    <property type="component" value="Unassembled WGS sequence"/>
</dbReference>
<name>A0A174JP56_9CLOT</name>
<dbReference type="PANTHER" id="PTHR39341">
    <property type="entry name" value="BSL7085 PROTEIN"/>
    <property type="match status" value="1"/>
</dbReference>
<dbReference type="Pfam" id="PF08984">
    <property type="entry name" value="DUF1858"/>
    <property type="match status" value="1"/>
</dbReference>